<proteinExistence type="predicted"/>
<feature type="region of interest" description="Disordered" evidence="1">
    <location>
        <begin position="1"/>
        <end position="70"/>
    </location>
</feature>
<evidence type="ECO:0000256" key="1">
    <source>
        <dbReference type="SAM" id="MobiDB-lite"/>
    </source>
</evidence>
<feature type="compositionally biased region" description="Basic residues" evidence="1">
    <location>
        <begin position="61"/>
        <end position="70"/>
    </location>
</feature>
<feature type="non-terminal residue" evidence="2">
    <location>
        <position position="1"/>
    </location>
</feature>
<reference evidence="2" key="2">
    <citation type="submission" date="2016-06" db="EMBL/GenBank/DDBJ databases">
        <title>The genome of a short-lived fish provides insights into sex chromosome evolution and the genetic control of aging.</title>
        <authorList>
            <person name="Reichwald K."/>
            <person name="Felder M."/>
            <person name="Petzold A."/>
            <person name="Koch P."/>
            <person name="Groth M."/>
            <person name="Platzer M."/>
        </authorList>
    </citation>
    <scope>NUCLEOTIDE SEQUENCE</scope>
    <source>
        <tissue evidence="2">Brain</tissue>
    </source>
</reference>
<gene>
    <name evidence="2" type="primary">GLIS1B</name>
</gene>
<organism evidence="2">
    <name type="scientific">Nothobranchius kuhntae</name>
    <name type="common">Beira killifish</name>
    <dbReference type="NCBI Taxonomy" id="321403"/>
    <lineage>
        <taxon>Eukaryota</taxon>
        <taxon>Metazoa</taxon>
        <taxon>Chordata</taxon>
        <taxon>Craniata</taxon>
        <taxon>Vertebrata</taxon>
        <taxon>Euteleostomi</taxon>
        <taxon>Actinopterygii</taxon>
        <taxon>Neopterygii</taxon>
        <taxon>Teleostei</taxon>
        <taxon>Neoteleostei</taxon>
        <taxon>Acanthomorphata</taxon>
        <taxon>Ovalentaria</taxon>
        <taxon>Atherinomorphae</taxon>
        <taxon>Cyprinodontiformes</taxon>
        <taxon>Nothobranchiidae</taxon>
        <taxon>Nothobranchius</taxon>
    </lineage>
</organism>
<feature type="non-terminal residue" evidence="2">
    <location>
        <position position="70"/>
    </location>
</feature>
<sequence length="70" mass="7248">QSPPTTVCYASSLPLTPVPGSQPWGATAAPEPANTSNLLSGTQTDNWRPFCSAHSLGAGTGHRRSISREA</sequence>
<feature type="compositionally biased region" description="Polar residues" evidence="1">
    <location>
        <begin position="33"/>
        <end position="46"/>
    </location>
</feature>
<evidence type="ECO:0000313" key="2">
    <source>
        <dbReference type="EMBL" id="SBR01460.1"/>
    </source>
</evidence>
<reference evidence="2" key="1">
    <citation type="submission" date="2016-05" db="EMBL/GenBank/DDBJ databases">
        <authorList>
            <person name="Lavstsen T."/>
            <person name="Jespersen J.S."/>
        </authorList>
    </citation>
    <scope>NUCLEOTIDE SEQUENCE</scope>
    <source>
        <tissue evidence="2">Brain</tissue>
    </source>
</reference>
<dbReference type="EMBL" id="HAED01015015">
    <property type="protein sequence ID" value="SBR01460.1"/>
    <property type="molecule type" value="Transcribed_RNA"/>
</dbReference>
<name>A0A1A8IVS4_NOTKU</name>
<dbReference type="AlphaFoldDB" id="A0A1A8IVS4"/>
<accession>A0A1A8IVS4</accession>
<protein>
    <submittedName>
        <fullName evidence="2">GLIS family zinc finger 1b</fullName>
    </submittedName>
</protein>